<accession>A0ABW3Z177</accession>
<dbReference type="InterPro" id="IPR029064">
    <property type="entry name" value="Ribosomal_eL30-like_sf"/>
</dbReference>
<dbReference type="PANTHER" id="PTHR34215">
    <property type="entry name" value="BLL0784 PROTEIN"/>
    <property type="match status" value="1"/>
</dbReference>
<dbReference type="SUPFAM" id="SSF64376">
    <property type="entry name" value="YlxR-like"/>
    <property type="match status" value="1"/>
</dbReference>
<name>A0ABW3Z177_MYCRA</name>
<dbReference type="PANTHER" id="PTHR34215:SF1">
    <property type="entry name" value="YLXR DOMAIN-CONTAINING PROTEIN"/>
    <property type="match status" value="1"/>
</dbReference>
<gene>
    <name evidence="2" type="ORF">ACFQ33_18660</name>
</gene>
<dbReference type="NCBIfam" id="NF006622">
    <property type="entry name" value="PRK09190.1"/>
    <property type="match status" value="1"/>
</dbReference>
<dbReference type="Pfam" id="PF04296">
    <property type="entry name" value="YlxR"/>
    <property type="match status" value="1"/>
</dbReference>
<dbReference type="EMBL" id="JBHTNF010000015">
    <property type="protein sequence ID" value="MFD1329917.1"/>
    <property type="molecule type" value="Genomic_DNA"/>
</dbReference>
<dbReference type="Gene3D" id="3.30.1330.30">
    <property type="match status" value="1"/>
</dbReference>
<organism evidence="2 3">
    <name type="scientific">Mycoplana ramosa</name>
    <name type="common">Mycoplana bullata</name>
    <dbReference type="NCBI Taxonomy" id="40837"/>
    <lineage>
        <taxon>Bacteria</taxon>
        <taxon>Pseudomonadati</taxon>
        <taxon>Pseudomonadota</taxon>
        <taxon>Alphaproteobacteria</taxon>
        <taxon>Hyphomicrobiales</taxon>
        <taxon>Rhizobiaceae</taxon>
        <taxon>Mycoplana</taxon>
    </lineage>
</organism>
<dbReference type="RefSeq" id="WP_374840285.1">
    <property type="nucleotide sequence ID" value="NZ_JBHEEW010000014.1"/>
</dbReference>
<dbReference type="InterPro" id="IPR035931">
    <property type="entry name" value="YlxR-like_sf"/>
</dbReference>
<dbReference type="InterPro" id="IPR037465">
    <property type="entry name" value="YlxR"/>
</dbReference>
<sequence length="222" mass="23893">MPLPEKRRKDDGENGRMCIVTRESGDPDMLIRFVAGPDGNVVADLKRQLPGRGCWVKAERALIDKAVAKKLFGRALKADVKASADLGAEVERLLLGQLAGMMNMARKAGQFITGGMNVDKAVRAGAALAVFHAADAAADGVRKIDQARRAYMFAADEETEVPSFRFVTEVEMEALLGQNAFIHAAALAGQAGEGVVKRAIMLERYRGNGSVRAQGDARQPQQ</sequence>
<dbReference type="Proteomes" id="UP001597173">
    <property type="component" value="Unassembled WGS sequence"/>
</dbReference>
<reference evidence="3" key="1">
    <citation type="journal article" date="2019" name="Int. J. Syst. Evol. Microbiol.">
        <title>The Global Catalogue of Microorganisms (GCM) 10K type strain sequencing project: providing services to taxonomists for standard genome sequencing and annotation.</title>
        <authorList>
            <consortium name="The Broad Institute Genomics Platform"/>
            <consortium name="The Broad Institute Genome Sequencing Center for Infectious Disease"/>
            <person name="Wu L."/>
            <person name="Ma J."/>
        </authorList>
    </citation>
    <scope>NUCLEOTIDE SEQUENCE [LARGE SCALE GENOMIC DNA]</scope>
    <source>
        <strain evidence="3">CCUG 55609</strain>
    </source>
</reference>
<evidence type="ECO:0000259" key="1">
    <source>
        <dbReference type="Pfam" id="PF04296"/>
    </source>
</evidence>
<dbReference type="CDD" id="cd00279">
    <property type="entry name" value="YlxR"/>
    <property type="match status" value="1"/>
</dbReference>
<evidence type="ECO:0000313" key="2">
    <source>
        <dbReference type="EMBL" id="MFD1329917.1"/>
    </source>
</evidence>
<protein>
    <submittedName>
        <fullName evidence="2">RNA-binding protein</fullName>
    </submittedName>
</protein>
<comment type="caution">
    <text evidence="2">The sequence shown here is derived from an EMBL/GenBank/DDBJ whole genome shotgun (WGS) entry which is preliminary data.</text>
</comment>
<dbReference type="SUPFAM" id="SSF55315">
    <property type="entry name" value="L30e-like"/>
    <property type="match status" value="1"/>
</dbReference>
<dbReference type="Gene3D" id="3.30.1230.10">
    <property type="entry name" value="YlxR-like"/>
    <property type="match status" value="1"/>
</dbReference>
<dbReference type="InterPro" id="IPR007393">
    <property type="entry name" value="YlxR_dom"/>
</dbReference>
<keyword evidence="3" id="KW-1185">Reference proteome</keyword>
<proteinExistence type="predicted"/>
<evidence type="ECO:0000313" key="3">
    <source>
        <dbReference type="Proteomes" id="UP001597173"/>
    </source>
</evidence>
<feature type="domain" description="YlxR" evidence="1">
    <location>
        <begin position="16"/>
        <end position="86"/>
    </location>
</feature>